<dbReference type="AlphaFoldDB" id="A0A1I2BF32"/>
<accession>A0A1I2BF32</accession>
<dbReference type="SUPFAM" id="SSF160719">
    <property type="entry name" value="gpW/gp25-like"/>
    <property type="match status" value="1"/>
</dbReference>
<sequence length="133" mass="15373">MGLTPDIGFPDIIVKKKPVLRTYSLDLETGEIGRQIDGLDAIKQFIHKAIQTIRFAYPIYSHDYGCEVQLMLGKAYTQGFIQVEMIRMITEALIYDERITRVYDFEILWENDEVKAAFKVDSTQGMIRYEGVL</sequence>
<proteinExistence type="predicted"/>
<evidence type="ECO:0000313" key="2">
    <source>
        <dbReference type="Proteomes" id="UP000198855"/>
    </source>
</evidence>
<evidence type="ECO:0008006" key="3">
    <source>
        <dbReference type="Google" id="ProtNLM"/>
    </source>
</evidence>
<name>A0A1I2BF32_9BACL</name>
<dbReference type="InterPro" id="IPR020288">
    <property type="entry name" value="Sheath_initiator"/>
</dbReference>
<dbReference type="Pfam" id="PF10934">
    <property type="entry name" value="Sheath_initiator"/>
    <property type="match status" value="1"/>
</dbReference>
<keyword evidence="2" id="KW-1185">Reference proteome</keyword>
<dbReference type="Proteomes" id="UP000198855">
    <property type="component" value="Unassembled WGS sequence"/>
</dbReference>
<dbReference type="RefSeq" id="WP_091187406.1">
    <property type="nucleotide sequence ID" value="NZ_FOMT01000003.1"/>
</dbReference>
<dbReference type="STRING" id="1045775.SAMN05216378_3501"/>
<protein>
    <recommendedName>
        <fullName evidence="3">IraD/Gp25-like domain-containing protein</fullName>
    </recommendedName>
</protein>
<dbReference type="OrthoDB" id="89089at2"/>
<organism evidence="1 2">
    <name type="scientific">Paenibacillus catalpae</name>
    <dbReference type="NCBI Taxonomy" id="1045775"/>
    <lineage>
        <taxon>Bacteria</taxon>
        <taxon>Bacillati</taxon>
        <taxon>Bacillota</taxon>
        <taxon>Bacilli</taxon>
        <taxon>Bacillales</taxon>
        <taxon>Paenibacillaceae</taxon>
        <taxon>Paenibacillus</taxon>
    </lineage>
</organism>
<dbReference type="EMBL" id="FOMT01000003">
    <property type="protein sequence ID" value="SFE54781.1"/>
    <property type="molecule type" value="Genomic_DNA"/>
</dbReference>
<gene>
    <name evidence="1" type="ORF">SAMN05216378_3501</name>
</gene>
<reference evidence="2" key="1">
    <citation type="submission" date="2016-10" db="EMBL/GenBank/DDBJ databases">
        <authorList>
            <person name="Varghese N."/>
            <person name="Submissions S."/>
        </authorList>
    </citation>
    <scope>NUCLEOTIDE SEQUENCE [LARGE SCALE GENOMIC DNA]</scope>
    <source>
        <strain evidence="2">CGMCC 1.10784</strain>
    </source>
</reference>
<evidence type="ECO:0000313" key="1">
    <source>
        <dbReference type="EMBL" id="SFE54781.1"/>
    </source>
</evidence>